<gene>
    <name evidence="3" type="ORF">OKJ99_07775</name>
</gene>
<dbReference type="EMBL" id="JAOZYC010000046">
    <property type="protein sequence ID" value="MEB8337414.1"/>
    <property type="molecule type" value="Genomic_DNA"/>
</dbReference>
<organism evidence="3 4">
    <name type="scientific">Streptomyces endophyticus</name>
    <dbReference type="NCBI Taxonomy" id="714166"/>
    <lineage>
        <taxon>Bacteria</taxon>
        <taxon>Bacillati</taxon>
        <taxon>Actinomycetota</taxon>
        <taxon>Actinomycetes</taxon>
        <taxon>Kitasatosporales</taxon>
        <taxon>Streptomycetaceae</taxon>
        <taxon>Streptomyces</taxon>
    </lineage>
</organism>
<evidence type="ECO:0000259" key="2">
    <source>
        <dbReference type="Pfam" id="PF01636"/>
    </source>
</evidence>
<feature type="compositionally biased region" description="Acidic residues" evidence="1">
    <location>
        <begin position="1"/>
        <end position="12"/>
    </location>
</feature>
<dbReference type="SUPFAM" id="SSF56112">
    <property type="entry name" value="Protein kinase-like (PK-like)"/>
    <property type="match status" value="1"/>
</dbReference>
<proteinExistence type="predicted"/>
<feature type="region of interest" description="Disordered" evidence="1">
    <location>
        <begin position="1"/>
        <end position="21"/>
    </location>
</feature>
<reference evidence="3 4" key="1">
    <citation type="submission" date="2022-10" db="EMBL/GenBank/DDBJ databases">
        <authorList>
            <person name="Xie J."/>
            <person name="Shen N."/>
        </authorList>
    </citation>
    <scope>NUCLEOTIDE SEQUENCE [LARGE SCALE GENOMIC DNA]</scope>
    <source>
        <strain evidence="3 4">YIM65594</strain>
    </source>
</reference>
<keyword evidence="4" id="KW-1185">Reference proteome</keyword>
<dbReference type="InterPro" id="IPR002575">
    <property type="entry name" value="Aminoglycoside_PTrfase"/>
</dbReference>
<dbReference type="Proteomes" id="UP001354931">
    <property type="component" value="Unassembled WGS sequence"/>
</dbReference>
<dbReference type="InterPro" id="IPR011009">
    <property type="entry name" value="Kinase-like_dom_sf"/>
</dbReference>
<sequence>MQDEAAVQDEAMENVTANEEPLRGGRITSGVVRVGNTVRRPATASSPFVVELLTHLHHQGFTGAPRHLGFDSDGRETLSHLPGWVPARFQTWRAHQIAAAGTLLRAFHDATRDSHLTGPRSVVCHHDPGPNNTVFSCGVPTAFIDFDTAAPGEPLEDLGYMAWTWCISSKPTAPPPTSQAAQLRTLTDAYGLDAASRPHMLDAVLTRQLRNAACWRTHLTPPPPPVASATQIHERIHWSEREHAYTSTHRSTFAAALT</sequence>
<evidence type="ECO:0000313" key="4">
    <source>
        <dbReference type="Proteomes" id="UP001354931"/>
    </source>
</evidence>
<dbReference type="Pfam" id="PF01636">
    <property type="entry name" value="APH"/>
    <property type="match status" value="1"/>
</dbReference>
<protein>
    <submittedName>
        <fullName evidence="3">Aminoglycoside phosphotransferase family protein</fullName>
    </submittedName>
</protein>
<comment type="caution">
    <text evidence="3">The sequence shown here is derived from an EMBL/GenBank/DDBJ whole genome shotgun (WGS) entry which is preliminary data.</text>
</comment>
<feature type="domain" description="Aminoglycoside phosphotransferase" evidence="2">
    <location>
        <begin position="111"/>
        <end position="173"/>
    </location>
</feature>
<evidence type="ECO:0000313" key="3">
    <source>
        <dbReference type="EMBL" id="MEB8337414.1"/>
    </source>
</evidence>
<accession>A0ABU6F0M5</accession>
<evidence type="ECO:0000256" key="1">
    <source>
        <dbReference type="SAM" id="MobiDB-lite"/>
    </source>
</evidence>
<name>A0ABU6F0M5_9ACTN</name>
<dbReference type="Gene3D" id="3.90.1200.10">
    <property type="match status" value="1"/>
</dbReference>
<dbReference type="RefSeq" id="WP_326015073.1">
    <property type="nucleotide sequence ID" value="NZ_JAOZYC010000046.1"/>
</dbReference>